<reference evidence="9 10" key="1">
    <citation type="submission" date="2010-03" db="EMBL/GenBank/DDBJ databases">
        <title>The genome sequence of Eubacterium cylindroides T2-87.</title>
        <authorList>
            <consortium name="metaHIT consortium -- http://www.metahit.eu/"/>
            <person name="Pajon A."/>
            <person name="Turner K."/>
            <person name="Parkhill J."/>
            <person name="Duncan S."/>
            <person name="Flint H."/>
        </authorList>
    </citation>
    <scope>NUCLEOTIDE SEQUENCE [LARGE SCALE GENOMIC DNA]</scope>
    <source>
        <strain evidence="9 10">T2-87</strain>
    </source>
</reference>
<dbReference type="PANTHER" id="PTHR32024:SF1">
    <property type="entry name" value="KTR SYSTEM POTASSIUM UPTAKE PROTEIN B"/>
    <property type="match status" value="1"/>
</dbReference>
<organism evidence="9 10">
    <name type="scientific">Faecalitalea cylindroides T2-87</name>
    <dbReference type="NCBI Taxonomy" id="717960"/>
    <lineage>
        <taxon>Bacteria</taxon>
        <taxon>Bacillati</taxon>
        <taxon>Bacillota</taxon>
        <taxon>Erysipelotrichia</taxon>
        <taxon>Erysipelotrichales</taxon>
        <taxon>Erysipelotrichaceae</taxon>
        <taxon>Faecalitalea</taxon>
    </lineage>
</organism>
<keyword evidence="5 8" id="KW-1133">Transmembrane helix</keyword>
<keyword evidence="4 8" id="KW-0812">Transmembrane</keyword>
<dbReference type="KEGG" id="euc:EC1_00280"/>
<feature type="transmembrane region" description="Helical" evidence="8">
    <location>
        <begin position="50"/>
        <end position="69"/>
    </location>
</feature>
<dbReference type="GO" id="GO:0008324">
    <property type="term" value="F:monoatomic cation transmembrane transporter activity"/>
    <property type="evidence" value="ECO:0007669"/>
    <property type="project" value="InterPro"/>
</dbReference>
<evidence type="ECO:0000256" key="3">
    <source>
        <dbReference type="ARBA" id="ARBA00022475"/>
    </source>
</evidence>
<keyword evidence="6" id="KW-0406">Ion transport</keyword>
<comment type="subcellular location">
    <subcellularLocation>
        <location evidence="1">Cell membrane</location>
        <topology evidence="1">Multi-pass membrane protein</topology>
    </subcellularLocation>
</comment>
<dbReference type="GO" id="GO:0030001">
    <property type="term" value="P:metal ion transport"/>
    <property type="evidence" value="ECO:0007669"/>
    <property type="project" value="UniProtKB-ARBA"/>
</dbReference>
<evidence type="ECO:0000256" key="6">
    <source>
        <dbReference type="ARBA" id="ARBA00023065"/>
    </source>
</evidence>
<evidence type="ECO:0000256" key="5">
    <source>
        <dbReference type="ARBA" id="ARBA00022989"/>
    </source>
</evidence>
<dbReference type="AlphaFoldDB" id="D4JCB8"/>
<dbReference type="Pfam" id="PF02386">
    <property type="entry name" value="TrkH"/>
    <property type="match status" value="1"/>
</dbReference>
<evidence type="ECO:0000256" key="8">
    <source>
        <dbReference type="SAM" id="Phobius"/>
    </source>
</evidence>
<proteinExistence type="predicted"/>
<dbReference type="HOGENOM" id="CLU_113539_1_0_9"/>
<evidence type="ECO:0008006" key="11">
    <source>
        <dbReference type="Google" id="ProtNLM"/>
    </source>
</evidence>
<evidence type="ECO:0000313" key="9">
    <source>
        <dbReference type="EMBL" id="CBK87840.1"/>
    </source>
</evidence>
<feature type="transmembrane region" description="Helical" evidence="8">
    <location>
        <begin position="81"/>
        <end position="105"/>
    </location>
</feature>
<keyword evidence="3" id="KW-1003">Cell membrane</keyword>
<evidence type="ECO:0000256" key="2">
    <source>
        <dbReference type="ARBA" id="ARBA00022448"/>
    </source>
</evidence>
<evidence type="ECO:0000256" key="1">
    <source>
        <dbReference type="ARBA" id="ARBA00004651"/>
    </source>
</evidence>
<dbReference type="InterPro" id="IPR003445">
    <property type="entry name" value="Cat_transpt"/>
</dbReference>
<name>D4JCB8_9FIRM</name>
<keyword evidence="7 8" id="KW-0472">Membrane</keyword>
<reference evidence="9 10" key="2">
    <citation type="submission" date="2010-03" db="EMBL/GenBank/DDBJ databases">
        <authorList>
            <person name="Pajon A."/>
        </authorList>
    </citation>
    <scope>NUCLEOTIDE SEQUENCE [LARGE SCALE GENOMIC DNA]</scope>
    <source>
        <strain evidence="9 10">T2-87</strain>
    </source>
</reference>
<dbReference type="GO" id="GO:0005886">
    <property type="term" value="C:plasma membrane"/>
    <property type="evidence" value="ECO:0007669"/>
    <property type="project" value="UniProtKB-SubCell"/>
</dbReference>
<dbReference type="EMBL" id="FP929041">
    <property type="protein sequence ID" value="CBK87840.1"/>
    <property type="molecule type" value="Genomic_DNA"/>
</dbReference>
<protein>
    <recommendedName>
        <fullName evidence="11">Trk-type K+ transport systems, membrane components</fullName>
    </recommendedName>
</protein>
<evidence type="ECO:0000256" key="4">
    <source>
        <dbReference type="ARBA" id="ARBA00022692"/>
    </source>
</evidence>
<accession>D4JCB8</accession>
<dbReference type="Proteomes" id="UP000008801">
    <property type="component" value="Chromosome"/>
</dbReference>
<dbReference type="PANTHER" id="PTHR32024">
    <property type="entry name" value="TRK SYSTEM POTASSIUM UPTAKE PROTEIN TRKG-RELATED"/>
    <property type="match status" value="1"/>
</dbReference>
<sequence>MENSQKKIRRALDYFSAPQLLMVGFASVILTGAVILMLPISVREGATVSFIDALFTSTSAVCVTGLIAIDTADHFTVFGRAVVAALIQIGGLGVTCVGVSLILAAGRKIDFHTRKLIKESWNIDSYQGLVKLVKQVLKLTFAFVSCWRSFEFPCI</sequence>
<evidence type="ECO:0000256" key="7">
    <source>
        <dbReference type="ARBA" id="ARBA00023136"/>
    </source>
</evidence>
<evidence type="ECO:0000313" key="10">
    <source>
        <dbReference type="Proteomes" id="UP000008801"/>
    </source>
</evidence>
<dbReference type="STRING" id="717960.EC1_00280"/>
<feature type="transmembrane region" description="Helical" evidence="8">
    <location>
        <begin position="20"/>
        <end position="38"/>
    </location>
</feature>
<dbReference type="PATRIC" id="fig|717960.3.peg.1680"/>
<gene>
    <name evidence="9" type="ORF">EC1_00280</name>
</gene>
<keyword evidence="2" id="KW-0813">Transport</keyword>